<gene>
    <name evidence="2" type="ORF">DBV05_g8402</name>
</gene>
<evidence type="ECO:0000313" key="2">
    <source>
        <dbReference type="EMBL" id="KAB2572955.1"/>
    </source>
</evidence>
<dbReference type="AlphaFoldDB" id="A0A5N5D5X7"/>
<evidence type="ECO:0000256" key="1">
    <source>
        <dbReference type="SAM" id="MobiDB-lite"/>
    </source>
</evidence>
<feature type="region of interest" description="Disordered" evidence="1">
    <location>
        <begin position="212"/>
        <end position="231"/>
    </location>
</feature>
<reference evidence="2 3" key="1">
    <citation type="journal article" date="2019" name="Sci. Rep.">
        <title>A multi-omics analysis of the grapevine pathogen Lasiodiplodia theobromae reveals that temperature affects the expression of virulence- and pathogenicity-related genes.</title>
        <authorList>
            <person name="Felix C."/>
            <person name="Meneses R."/>
            <person name="Goncalves M.F.M."/>
            <person name="Tilleman L."/>
            <person name="Duarte A.S."/>
            <person name="Jorrin-Novo J.V."/>
            <person name="Van de Peer Y."/>
            <person name="Deforce D."/>
            <person name="Van Nieuwerburgh F."/>
            <person name="Esteves A.C."/>
            <person name="Alves A."/>
        </authorList>
    </citation>
    <scope>NUCLEOTIDE SEQUENCE [LARGE SCALE GENOMIC DNA]</scope>
    <source>
        <strain evidence="2 3">LA-SOL3</strain>
    </source>
</reference>
<feature type="region of interest" description="Disordered" evidence="1">
    <location>
        <begin position="304"/>
        <end position="343"/>
    </location>
</feature>
<feature type="region of interest" description="Disordered" evidence="1">
    <location>
        <begin position="180"/>
        <end position="207"/>
    </location>
</feature>
<organism evidence="2 3">
    <name type="scientific">Lasiodiplodia theobromae</name>
    <dbReference type="NCBI Taxonomy" id="45133"/>
    <lineage>
        <taxon>Eukaryota</taxon>
        <taxon>Fungi</taxon>
        <taxon>Dikarya</taxon>
        <taxon>Ascomycota</taxon>
        <taxon>Pezizomycotina</taxon>
        <taxon>Dothideomycetes</taxon>
        <taxon>Dothideomycetes incertae sedis</taxon>
        <taxon>Botryosphaeriales</taxon>
        <taxon>Botryosphaeriaceae</taxon>
        <taxon>Lasiodiplodia</taxon>
    </lineage>
</organism>
<comment type="caution">
    <text evidence="2">The sequence shown here is derived from an EMBL/GenBank/DDBJ whole genome shotgun (WGS) entry which is preliminary data.</text>
</comment>
<accession>A0A5N5D5X7</accession>
<feature type="compositionally biased region" description="Acidic residues" evidence="1">
    <location>
        <begin position="307"/>
        <end position="342"/>
    </location>
</feature>
<keyword evidence="3" id="KW-1185">Reference proteome</keyword>
<evidence type="ECO:0000313" key="3">
    <source>
        <dbReference type="Proteomes" id="UP000325902"/>
    </source>
</evidence>
<name>A0A5N5D5X7_9PEZI</name>
<sequence length="420" mass="46344">MTTQIPTLDEAFFNGSFGITRAWIERVAHMTSCKPPAHPGRLHPFLGQVIAVLRDTDAAPGFDPPKSYCPPPIRFPEHIRFMTPEQVLARWGWEEREARESPEYYGRLVEMLRDMQADEATADLAWERLALHGWATDAYFWFNPDDEEGSGIGLPADVDLDDDEGASASIGDPADVAFHHEKGGSILGDPADVNVEDEVDDGDWEDKASDDVTMADEADSPSPNANASPILPVNGVNGITEDDLEGFDPVIRANILRLAAEDAEEDTSGIEDIDEVSGWAATSNPDNEPTEDEIQAWATAAATAPSEWEDYEEEEEGWETDDGDESFETDGHDDNEDDDDEIVWPGWAAPGVGFPNPHDHAFPMYLVPHVMHENAWHEGSTHYFYVRGRLVCCGLSGPPRGFEGCSQGRREAGNMDDNEE</sequence>
<protein>
    <submittedName>
        <fullName evidence="2">Uncharacterized protein</fullName>
    </submittedName>
</protein>
<feature type="compositionally biased region" description="Acidic residues" evidence="1">
    <location>
        <begin position="194"/>
        <end position="204"/>
    </location>
</feature>
<dbReference type="Proteomes" id="UP000325902">
    <property type="component" value="Unassembled WGS sequence"/>
</dbReference>
<dbReference type="EMBL" id="VCHE01000068">
    <property type="protein sequence ID" value="KAB2572955.1"/>
    <property type="molecule type" value="Genomic_DNA"/>
</dbReference>
<proteinExistence type="predicted"/>